<dbReference type="Gene3D" id="1.25.70.10">
    <property type="entry name" value="Transcription termination factor 3, mitochondrial"/>
    <property type="match status" value="1"/>
</dbReference>
<proteinExistence type="predicted"/>
<keyword evidence="2" id="KW-1185">Reference proteome</keyword>
<name>A0AAV1DFW2_OLDCO</name>
<evidence type="ECO:0000313" key="1">
    <source>
        <dbReference type="EMBL" id="CAI9106518.1"/>
    </source>
</evidence>
<gene>
    <name evidence="1" type="ORF">OLC1_LOCUS15003</name>
</gene>
<reference evidence="1" key="1">
    <citation type="submission" date="2023-03" db="EMBL/GenBank/DDBJ databases">
        <authorList>
            <person name="Julca I."/>
        </authorList>
    </citation>
    <scope>NUCLEOTIDE SEQUENCE</scope>
</reference>
<accession>A0AAV1DFW2</accession>
<organism evidence="1 2">
    <name type="scientific">Oldenlandia corymbosa var. corymbosa</name>
    <dbReference type="NCBI Taxonomy" id="529605"/>
    <lineage>
        <taxon>Eukaryota</taxon>
        <taxon>Viridiplantae</taxon>
        <taxon>Streptophyta</taxon>
        <taxon>Embryophyta</taxon>
        <taxon>Tracheophyta</taxon>
        <taxon>Spermatophyta</taxon>
        <taxon>Magnoliopsida</taxon>
        <taxon>eudicotyledons</taxon>
        <taxon>Gunneridae</taxon>
        <taxon>Pentapetalae</taxon>
        <taxon>asterids</taxon>
        <taxon>lamiids</taxon>
        <taxon>Gentianales</taxon>
        <taxon>Rubiaceae</taxon>
        <taxon>Rubioideae</taxon>
        <taxon>Spermacoceae</taxon>
        <taxon>Hedyotis-Oldenlandia complex</taxon>
        <taxon>Oldenlandia</taxon>
    </lineage>
</organism>
<dbReference type="InterPro" id="IPR038538">
    <property type="entry name" value="MTERF_sf"/>
</dbReference>
<sequence length="104" mass="11996">MAGGHEGPRIWIVVDYFMNELEYSADYLASHPVLPTLSFEKYVKPRIEVLGTLNEKNLNKWKGGLLTVLGMSESKFLKNYIRPYKNVRPDMCETYLSKAEIPKI</sequence>
<protein>
    <submittedName>
        <fullName evidence="1">OLC1v1005698C1</fullName>
    </submittedName>
</protein>
<dbReference type="AlphaFoldDB" id="A0AAV1DFW2"/>
<evidence type="ECO:0000313" key="2">
    <source>
        <dbReference type="Proteomes" id="UP001161247"/>
    </source>
</evidence>
<dbReference type="Proteomes" id="UP001161247">
    <property type="component" value="Chromosome 5"/>
</dbReference>
<dbReference type="EMBL" id="OX459122">
    <property type="protein sequence ID" value="CAI9106518.1"/>
    <property type="molecule type" value="Genomic_DNA"/>
</dbReference>